<feature type="compositionally biased region" description="Basic residues" evidence="1">
    <location>
        <begin position="216"/>
        <end position="225"/>
    </location>
</feature>
<dbReference type="Proteomes" id="UP000807306">
    <property type="component" value="Unassembled WGS sequence"/>
</dbReference>
<comment type="caution">
    <text evidence="3">The sequence shown here is derived from an EMBL/GenBank/DDBJ whole genome shotgun (WGS) entry which is preliminary data.</text>
</comment>
<sequence>MSLATDYKTSGIQRIDYFGTICPGYYGIAGAELILQMVFSHLVKSQALLPFQLGKTLEKLIRANTNWPVDNFWALTAGRHFTVELFQVYVIIPMVVNALIAEDFHHIEGWTPEQADDFCWDSLQFGQLYMTTNDPKRENRVEKIKEQIMKNATAAKNQHQTAAPTQPPIDEPPVLQQDPTPGSSDEPSSKSNTQANAREGTKEPTKAPESPGGNKKVPKTKRKRKDLQTKATSAALDGPDVDDQVDLAAQEAAQQPQKKRKIDPCPVGKAKQDAEKDKRANTAGPVSEETTNAVRRNPRRGKGKAAPALSDPQEKTPVAPSAGPSPAVETSKNLPSNQDTEQPAVSPKGSAKGAIKRKPLDKDDAEVSPPKKSCSTPAPSAPAPSAPAPLAPLGIITRNGMRVIQAAEDSE</sequence>
<feature type="region of interest" description="Disordered" evidence="1">
    <location>
        <begin position="152"/>
        <end position="392"/>
    </location>
</feature>
<dbReference type="InterPro" id="IPR028094">
    <property type="entry name" value="RTC4_C"/>
</dbReference>
<feature type="compositionally biased region" description="Basic and acidic residues" evidence="1">
    <location>
        <begin position="270"/>
        <end position="280"/>
    </location>
</feature>
<name>A0A9P6E126_9AGAR</name>
<dbReference type="Pfam" id="PF14474">
    <property type="entry name" value="RTC4"/>
    <property type="match status" value="1"/>
</dbReference>
<evidence type="ECO:0000313" key="3">
    <source>
        <dbReference type="EMBL" id="KAF9521467.1"/>
    </source>
</evidence>
<dbReference type="EMBL" id="MU158055">
    <property type="protein sequence ID" value="KAF9521467.1"/>
    <property type="molecule type" value="Genomic_DNA"/>
</dbReference>
<protein>
    <recommendedName>
        <fullName evidence="2">Restriction of telomere capping protein 4 C-terminal domain-containing protein</fullName>
    </recommendedName>
</protein>
<evidence type="ECO:0000256" key="1">
    <source>
        <dbReference type="SAM" id="MobiDB-lite"/>
    </source>
</evidence>
<feature type="compositionally biased region" description="Pro residues" evidence="1">
    <location>
        <begin position="379"/>
        <end position="390"/>
    </location>
</feature>
<accession>A0A9P6E126</accession>
<feature type="compositionally biased region" description="Polar residues" evidence="1">
    <location>
        <begin position="177"/>
        <end position="196"/>
    </location>
</feature>
<keyword evidence="4" id="KW-1185">Reference proteome</keyword>
<proteinExistence type="predicted"/>
<evidence type="ECO:0000259" key="2">
    <source>
        <dbReference type="Pfam" id="PF14474"/>
    </source>
</evidence>
<feature type="compositionally biased region" description="Polar residues" evidence="1">
    <location>
        <begin position="330"/>
        <end position="343"/>
    </location>
</feature>
<gene>
    <name evidence="3" type="ORF">CPB83DRAFT_900699</name>
</gene>
<feature type="compositionally biased region" description="Polar residues" evidence="1">
    <location>
        <begin position="154"/>
        <end position="164"/>
    </location>
</feature>
<dbReference type="AlphaFoldDB" id="A0A9P6E126"/>
<feature type="domain" description="Restriction of telomere capping protein 4 C-terminal" evidence="2">
    <location>
        <begin position="18"/>
        <end position="128"/>
    </location>
</feature>
<feature type="compositionally biased region" description="Low complexity" evidence="1">
    <location>
        <begin position="317"/>
        <end position="328"/>
    </location>
</feature>
<organism evidence="3 4">
    <name type="scientific">Crepidotus variabilis</name>
    <dbReference type="NCBI Taxonomy" id="179855"/>
    <lineage>
        <taxon>Eukaryota</taxon>
        <taxon>Fungi</taxon>
        <taxon>Dikarya</taxon>
        <taxon>Basidiomycota</taxon>
        <taxon>Agaricomycotina</taxon>
        <taxon>Agaricomycetes</taxon>
        <taxon>Agaricomycetidae</taxon>
        <taxon>Agaricales</taxon>
        <taxon>Agaricineae</taxon>
        <taxon>Crepidotaceae</taxon>
        <taxon>Crepidotus</taxon>
    </lineage>
</organism>
<evidence type="ECO:0000313" key="4">
    <source>
        <dbReference type="Proteomes" id="UP000807306"/>
    </source>
</evidence>
<feature type="compositionally biased region" description="Low complexity" evidence="1">
    <location>
        <begin position="368"/>
        <end position="378"/>
    </location>
</feature>
<reference evidence="3" key="1">
    <citation type="submission" date="2020-11" db="EMBL/GenBank/DDBJ databases">
        <authorList>
            <consortium name="DOE Joint Genome Institute"/>
            <person name="Ahrendt S."/>
            <person name="Riley R."/>
            <person name="Andreopoulos W."/>
            <person name="Labutti K."/>
            <person name="Pangilinan J."/>
            <person name="Ruiz-Duenas F.J."/>
            <person name="Barrasa J.M."/>
            <person name="Sanchez-Garcia M."/>
            <person name="Camarero S."/>
            <person name="Miyauchi S."/>
            <person name="Serrano A."/>
            <person name="Linde D."/>
            <person name="Babiker R."/>
            <person name="Drula E."/>
            <person name="Ayuso-Fernandez I."/>
            <person name="Pacheco R."/>
            <person name="Padilla G."/>
            <person name="Ferreira P."/>
            <person name="Barriuso J."/>
            <person name="Kellner H."/>
            <person name="Castanera R."/>
            <person name="Alfaro M."/>
            <person name="Ramirez L."/>
            <person name="Pisabarro A.G."/>
            <person name="Kuo A."/>
            <person name="Tritt A."/>
            <person name="Lipzen A."/>
            <person name="He G."/>
            <person name="Yan M."/>
            <person name="Ng V."/>
            <person name="Cullen D."/>
            <person name="Martin F."/>
            <person name="Rosso M.-N."/>
            <person name="Henrissat B."/>
            <person name="Hibbett D."/>
            <person name="Martinez A.T."/>
            <person name="Grigoriev I.V."/>
        </authorList>
    </citation>
    <scope>NUCLEOTIDE SEQUENCE</scope>
    <source>
        <strain evidence="3">CBS 506.95</strain>
    </source>
</reference>